<gene>
    <name evidence="1" type="ORF">IAB74_06310</name>
</gene>
<reference evidence="1" key="2">
    <citation type="journal article" date="2021" name="PeerJ">
        <title>Extensive microbial diversity within the chicken gut microbiome revealed by metagenomics and culture.</title>
        <authorList>
            <person name="Gilroy R."/>
            <person name="Ravi A."/>
            <person name="Getino M."/>
            <person name="Pursley I."/>
            <person name="Horton D.L."/>
            <person name="Alikhan N.F."/>
            <person name="Baker D."/>
            <person name="Gharbi K."/>
            <person name="Hall N."/>
            <person name="Watson M."/>
            <person name="Adriaenssens E.M."/>
            <person name="Foster-Nyarko E."/>
            <person name="Jarju S."/>
            <person name="Secka A."/>
            <person name="Antonio M."/>
            <person name="Oren A."/>
            <person name="Chaudhuri R.R."/>
            <person name="La Ragione R."/>
            <person name="Hildebrand F."/>
            <person name="Pallen M.J."/>
        </authorList>
    </citation>
    <scope>NUCLEOTIDE SEQUENCE</scope>
    <source>
        <strain evidence="1">13361</strain>
    </source>
</reference>
<name>A0A9D0Z2N9_9FIRM</name>
<proteinExistence type="predicted"/>
<sequence length="94" mass="10020">MKTFWKVLTALAAIAGAVYVIATYGDKIVAWAKKVLGCCELCACNCDDDYDCDFDCDCGDECDCDEGCTCQCGTQTEAPADSQDVAAEEADFEG</sequence>
<evidence type="ECO:0000313" key="2">
    <source>
        <dbReference type="Proteomes" id="UP000886796"/>
    </source>
</evidence>
<organism evidence="1 2">
    <name type="scientific">Candidatus Faecousia excrementigallinarum</name>
    <dbReference type="NCBI Taxonomy" id="2840806"/>
    <lineage>
        <taxon>Bacteria</taxon>
        <taxon>Bacillati</taxon>
        <taxon>Bacillota</taxon>
        <taxon>Clostridia</taxon>
        <taxon>Eubacteriales</taxon>
        <taxon>Oscillospiraceae</taxon>
        <taxon>Faecousia</taxon>
    </lineage>
</organism>
<reference evidence="1" key="1">
    <citation type="submission" date="2020-10" db="EMBL/GenBank/DDBJ databases">
        <authorList>
            <person name="Gilroy R."/>
        </authorList>
    </citation>
    <scope>NUCLEOTIDE SEQUENCE</scope>
    <source>
        <strain evidence="1">13361</strain>
    </source>
</reference>
<dbReference type="Proteomes" id="UP000886796">
    <property type="component" value="Unassembled WGS sequence"/>
</dbReference>
<dbReference type="EMBL" id="DVFK01000086">
    <property type="protein sequence ID" value="HIQ68102.1"/>
    <property type="molecule type" value="Genomic_DNA"/>
</dbReference>
<comment type="caution">
    <text evidence="1">The sequence shown here is derived from an EMBL/GenBank/DDBJ whole genome shotgun (WGS) entry which is preliminary data.</text>
</comment>
<dbReference type="AlphaFoldDB" id="A0A9D0Z2N9"/>
<accession>A0A9D0Z2N9</accession>
<evidence type="ECO:0000313" key="1">
    <source>
        <dbReference type="EMBL" id="HIQ68102.1"/>
    </source>
</evidence>
<protein>
    <submittedName>
        <fullName evidence="1">Uncharacterized protein</fullName>
    </submittedName>
</protein>